<dbReference type="RefSeq" id="WP_015152532.1">
    <property type="nucleotide sequence ID" value="NC_019695.1"/>
</dbReference>
<feature type="domain" description="AMIN" evidence="19">
    <location>
        <begin position="63"/>
        <end position="142"/>
    </location>
</feature>
<keyword evidence="10 14" id="KW-0798">TonB box</keyword>
<evidence type="ECO:0000256" key="2">
    <source>
        <dbReference type="ARBA" id="ARBA00009810"/>
    </source>
</evidence>
<feature type="domain" description="TonB-dependent receptor-like beta-barrel" evidence="17">
    <location>
        <begin position="422"/>
        <end position="825"/>
    </location>
</feature>
<dbReference type="Gene3D" id="2.40.170.20">
    <property type="entry name" value="TonB-dependent receptor, beta-barrel domain"/>
    <property type="match status" value="1"/>
</dbReference>
<dbReference type="InterPro" id="IPR036942">
    <property type="entry name" value="Beta-barrel_TonB_sf"/>
</dbReference>
<comment type="subcellular location">
    <subcellularLocation>
        <location evidence="1 13">Cell outer membrane</location>
        <topology evidence="1 13">Multi-pass membrane protein</topology>
    </subcellularLocation>
</comment>
<dbReference type="OrthoDB" id="503423at2"/>
<dbReference type="PROSITE" id="PS52016">
    <property type="entry name" value="TONB_DEPENDENT_REC_3"/>
    <property type="match status" value="1"/>
</dbReference>
<dbReference type="STRING" id="251229.Chro_0432"/>
<evidence type="ECO:0000256" key="9">
    <source>
        <dbReference type="ARBA" id="ARBA00023065"/>
    </source>
</evidence>
<protein>
    <submittedName>
        <fullName evidence="20">TonB-dependent siderophore receptor</fullName>
    </submittedName>
</protein>
<keyword evidence="11 13" id="KW-0472">Membrane</keyword>
<dbReference type="PANTHER" id="PTHR32552:SF68">
    <property type="entry name" value="FERRICHROME OUTER MEMBRANE TRANSPORTER_PHAGE RECEPTOR"/>
    <property type="match status" value="1"/>
</dbReference>
<dbReference type="SUPFAM" id="SSF56935">
    <property type="entry name" value="Porins"/>
    <property type="match status" value="1"/>
</dbReference>
<reference evidence="20 21" key="1">
    <citation type="submission" date="2012-06" db="EMBL/GenBank/DDBJ databases">
        <title>Finished chromosome of genome of Chroococcidiopsis thermalis PCC 7203.</title>
        <authorList>
            <consortium name="US DOE Joint Genome Institute"/>
            <person name="Gugger M."/>
            <person name="Coursin T."/>
            <person name="Rippka R."/>
            <person name="Tandeau De Marsac N."/>
            <person name="Huntemann M."/>
            <person name="Wei C.-L."/>
            <person name="Han J."/>
            <person name="Detter J.C."/>
            <person name="Han C."/>
            <person name="Tapia R."/>
            <person name="Davenport K."/>
            <person name="Daligault H."/>
            <person name="Erkkila T."/>
            <person name="Gu W."/>
            <person name="Munk A.C.C."/>
            <person name="Teshima H."/>
            <person name="Xu Y."/>
            <person name="Chain P."/>
            <person name="Chen A."/>
            <person name="Krypides N."/>
            <person name="Mavromatis K."/>
            <person name="Markowitz V."/>
            <person name="Szeto E."/>
            <person name="Ivanova N."/>
            <person name="Mikhailova N."/>
            <person name="Ovchinnikova G."/>
            <person name="Pagani I."/>
            <person name="Pati A."/>
            <person name="Goodwin L."/>
            <person name="Peters L."/>
            <person name="Pitluck S."/>
            <person name="Woyke T."/>
            <person name="Kerfeld C."/>
        </authorList>
    </citation>
    <scope>NUCLEOTIDE SEQUENCE [LARGE SCALE GENOMIC DNA]</scope>
    <source>
        <strain evidence="20 21">PCC 7203</strain>
    </source>
</reference>
<evidence type="ECO:0000256" key="14">
    <source>
        <dbReference type="RuleBase" id="RU003357"/>
    </source>
</evidence>
<dbReference type="Pfam" id="PF00593">
    <property type="entry name" value="TonB_dep_Rec_b-barrel"/>
    <property type="match status" value="1"/>
</dbReference>
<keyword evidence="9" id="KW-0406">Ion transport</keyword>
<accession>K9TUX4</accession>
<evidence type="ECO:0000256" key="8">
    <source>
        <dbReference type="ARBA" id="ARBA00023004"/>
    </source>
</evidence>
<dbReference type="GO" id="GO:0009279">
    <property type="term" value="C:cell outer membrane"/>
    <property type="evidence" value="ECO:0007669"/>
    <property type="project" value="UniProtKB-SubCell"/>
</dbReference>
<evidence type="ECO:0000256" key="10">
    <source>
        <dbReference type="ARBA" id="ARBA00023077"/>
    </source>
</evidence>
<dbReference type="NCBIfam" id="TIGR01783">
    <property type="entry name" value="TonB-siderophor"/>
    <property type="match status" value="1"/>
</dbReference>
<dbReference type="EMBL" id="CP003597">
    <property type="protein sequence ID" value="AFY85981.1"/>
    <property type="molecule type" value="Genomic_DNA"/>
</dbReference>
<dbReference type="HOGENOM" id="CLU_008287_9_4_3"/>
<dbReference type="GO" id="GO:0015891">
    <property type="term" value="P:siderophore transport"/>
    <property type="evidence" value="ECO:0007669"/>
    <property type="project" value="InterPro"/>
</dbReference>
<evidence type="ECO:0000256" key="4">
    <source>
        <dbReference type="ARBA" id="ARBA00022452"/>
    </source>
</evidence>
<evidence type="ECO:0000256" key="3">
    <source>
        <dbReference type="ARBA" id="ARBA00022448"/>
    </source>
</evidence>
<dbReference type="PANTHER" id="PTHR32552">
    <property type="entry name" value="FERRICHROME IRON RECEPTOR-RELATED"/>
    <property type="match status" value="1"/>
</dbReference>
<gene>
    <name evidence="20" type="ORF">Chro_0432</name>
</gene>
<sequence length="856" mass="94066">MSNHLWRSLLMASVVLWLVVPPAGAEEIGNEAKGENAKSHAPLIKGGWGDRQLAQSPIQVTGVRLNPTETGIEVILETPQGKALQPRAIALGKSYIANIPDAVLALPQKQEFRQDNPASGITRVSVTQTAGNNIRVTVTGATGLPAIQLYDSPTEGLIFGVASAASSTPQGQKPQAPSGETDKPVVGEDEEKEIVVTGEQETGYNVPNTSTATRTDTPLREIPQSIQVIPQEVLRDQRADLTSALLNAPSVRNSAPTNFDSLRLQVRGFFPSLTVNGFKDSLNSSSIGSDLTGYDRIEVLLGPNSILFGSSAPGGTVNLVTKQPLRDPYYFVEATIGNFDFYRGEVDLSGPLDESKNVLYRLNASYRDQGFFTDLTKTTSLVIAPAVSFAFTENTKLTLEGRYADVKFDSITFGLPLIGTIRSNPNGEIPRDRNVNEGTLDAESTRIGYTLEHKFNRNWSFRNAFQYTRYFSGYFGDDAGTFPTALLPDNRTLEREYFYERSEQSDYRLSTDVVGNFATGSIQHQLLFSLDLGRISGEFRGQSREIAPLDLFDPIYGQPPGAVIPGSEYDNKNETEELGLILQDQVTIANNLKLLLGGRFDIFEQTDTDSIADTETNQSGDAFSPRLGILYQPIPPISLYANYSRSFEPSIGQAFDGSEFEPTRGTQFEIGVKADLNDRLSTTLALYNITQSNVTTEDPDNIGFEVQTGEQRSRGVELNLAGEILPGWNIFASYAHNDAEVTEDNVISIGNRVEQTTPHAASLWTTYEIQRGNLQGLGFGLGLFYVGDRAGDRENTFEVPSYLITNAAIFYKRNVFRAALNFNNLFDIDYFESAFNDLRVHPGVPFTVQGTISWEF</sequence>
<dbReference type="GO" id="GO:0015344">
    <property type="term" value="F:siderophore uptake transmembrane transporter activity"/>
    <property type="evidence" value="ECO:0007669"/>
    <property type="project" value="TreeGrafter"/>
</dbReference>
<evidence type="ECO:0000256" key="13">
    <source>
        <dbReference type="PROSITE-ProRule" id="PRU01360"/>
    </source>
</evidence>
<dbReference type="InParanoid" id="K9TUX4"/>
<evidence type="ECO:0000256" key="6">
    <source>
        <dbReference type="ARBA" id="ARBA00022692"/>
    </source>
</evidence>
<organism evidence="20 21">
    <name type="scientific">Chroococcidiopsis thermalis (strain PCC 7203)</name>
    <dbReference type="NCBI Taxonomy" id="251229"/>
    <lineage>
        <taxon>Bacteria</taxon>
        <taxon>Bacillati</taxon>
        <taxon>Cyanobacteriota</taxon>
        <taxon>Cyanophyceae</taxon>
        <taxon>Chroococcidiopsidales</taxon>
        <taxon>Chroococcidiopsidaceae</taxon>
        <taxon>Chroococcidiopsis</taxon>
    </lineage>
</organism>
<dbReference type="InterPro" id="IPR037066">
    <property type="entry name" value="Plug_dom_sf"/>
</dbReference>
<evidence type="ECO:0000256" key="7">
    <source>
        <dbReference type="ARBA" id="ARBA00022729"/>
    </source>
</evidence>
<evidence type="ECO:0000256" key="16">
    <source>
        <dbReference type="SAM" id="SignalP"/>
    </source>
</evidence>
<keyword evidence="20" id="KW-0675">Receptor</keyword>
<dbReference type="InterPro" id="IPR010105">
    <property type="entry name" value="TonB_sidphr_rcpt"/>
</dbReference>
<keyword evidence="7 16" id="KW-0732">Signal</keyword>
<dbReference type="Pfam" id="PF07715">
    <property type="entry name" value="Plug"/>
    <property type="match status" value="1"/>
</dbReference>
<evidence type="ECO:0000259" key="19">
    <source>
        <dbReference type="Pfam" id="PF11741"/>
    </source>
</evidence>
<keyword evidence="21" id="KW-1185">Reference proteome</keyword>
<evidence type="ECO:0000256" key="15">
    <source>
        <dbReference type="SAM" id="MobiDB-lite"/>
    </source>
</evidence>
<keyword evidence="8" id="KW-0408">Iron</keyword>
<keyword evidence="4 13" id="KW-1134">Transmembrane beta strand</keyword>
<evidence type="ECO:0000256" key="12">
    <source>
        <dbReference type="ARBA" id="ARBA00023237"/>
    </source>
</evidence>
<dbReference type="Pfam" id="PF11741">
    <property type="entry name" value="AMIN"/>
    <property type="match status" value="1"/>
</dbReference>
<feature type="domain" description="TonB-dependent receptor plug" evidence="18">
    <location>
        <begin position="219"/>
        <end position="316"/>
    </location>
</feature>
<dbReference type="eggNOG" id="COG4773">
    <property type="taxonomic scope" value="Bacteria"/>
</dbReference>
<dbReference type="CDD" id="cd01347">
    <property type="entry name" value="ligand_gated_channel"/>
    <property type="match status" value="1"/>
</dbReference>
<evidence type="ECO:0000256" key="5">
    <source>
        <dbReference type="ARBA" id="ARBA00022496"/>
    </source>
</evidence>
<evidence type="ECO:0000259" key="18">
    <source>
        <dbReference type="Pfam" id="PF07715"/>
    </source>
</evidence>
<keyword evidence="12 13" id="KW-0998">Cell outer membrane</keyword>
<feature type="signal peptide" evidence="16">
    <location>
        <begin position="1"/>
        <end position="25"/>
    </location>
</feature>
<dbReference type="Proteomes" id="UP000010384">
    <property type="component" value="Chromosome"/>
</dbReference>
<evidence type="ECO:0000256" key="11">
    <source>
        <dbReference type="ARBA" id="ARBA00023136"/>
    </source>
</evidence>
<name>K9TUX4_CHRTP</name>
<evidence type="ECO:0000313" key="21">
    <source>
        <dbReference type="Proteomes" id="UP000010384"/>
    </source>
</evidence>
<dbReference type="Gene3D" id="2.170.130.10">
    <property type="entry name" value="TonB-dependent receptor, plug domain"/>
    <property type="match status" value="1"/>
</dbReference>
<evidence type="ECO:0000259" key="17">
    <source>
        <dbReference type="Pfam" id="PF00593"/>
    </source>
</evidence>
<dbReference type="FunFam" id="2.40.170.20:FF:000005">
    <property type="entry name" value="TonB-dependent siderophore receptor"/>
    <property type="match status" value="1"/>
</dbReference>
<feature type="region of interest" description="Disordered" evidence="15">
    <location>
        <begin position="165"/>
        <end position="187"/>
    </location>
</feature>
<keyword evidence="6 13" id="KW-0812">Transmembrane</keyword>
<feature type="chain" id="PRO_5003936083" evidence="16">
    <location>
        <begin position="26"/>
        <end position="856"/>
    </location>
</feature>
<dbReference type="KEGG" id="cthe:Chro_0432"/>
<dbReference type="InterPro" id="IPR000531">
    <property type="entry name" value="Beta-barrel_TonB"/>
</dbReference>
<comment type="similarity">
    <text evidence="2 13 14">Belongs to the TonB-dependent receptor family.</text>
</comment>
<dbReference type="AlphaFoldDB" id="K9TUX4"/>
<dbReference type="GO" id="GO:0038023">
    <property type="term" value="F:signaling receptor activity"/>
    <property type="evidence" value="ECO:0007669"/>
    <property type="project" value="InterPro"/>
</dbReference>
<evidence type="ECO:0000256" key="1">
    <source>
        <dbReference type="ARBA" id="ARBA00004571"/>
    </source>
</evidence>
<evidence type="ECO:0000313" key="20">
    <source>
        <dbReference type="EMBL" id="AFY85981.1"/>
    </source>
</evidence>
<feature type="compositionally biased region" description="Polar residues" evidence="15">
    <location>
        <begin position="165"/>
        <end position="175"/>
    </location>
</feature>
<proteinExistence type="inferred from homology"/>
<keyword evidence="5" id="KW-0410">Iron transport</keyword>
<dbReference type="InterPro" id="IPR039426">
    <property type="entry name" value="TonB-dep_rcpt-like"/>
</dbReference>
<dbReference type="InterPro" id="IPR021731">
    <property type="entry name" value="AMIN_dom"/>
</dbReference>
<dbReference type="PATRIC" id="fig|251229.3.peg.511"/>
<keyword evidence="3 13" id="KW-0813">Transport</keyword>
<dbReference type="InterPro" id="IPR012910">
    <property type="entry name" value="Plug_dom"/>
</dbReference>